<reference evidence="9" key="1">
    <citation type="journal article" date="2020" name="Stud. Mycol.">
        <title>101 Dothideomycetes genomes: a test case for predicting lifestyles and emergence of pathogens.</title>
        <authorList>
            <person name="Haridas S."/>
            <person name="Albert R."/>
            <person name="Binder M."/>
            <person name="Bloem J."/>
            <person name="Labutti K."/>
            <person name="Salamov A."/>
            <person name="Andreopoulos B."/>
            <person name="Baker S."/>
            <person name="Barry K."/>
            <person name="Bills G."/>
            <person name="Bluhm B."/>
            <person name="Cannon C."/>
            <person name="Castanera R."/>
            <person name="Culley D."/>
            <person name="Daum C."/>
            <person name="Ezra D."/>
            <person name="Gonzalez J."/>
            <person name="Henrissat B."/>
            <person name="Kuo A."/>
            <person name="Liang C."/>
            <person name="Lipzen A."/>
            <person name="Lutzoni F."/>
            <person name="Magnuson J."/>
            <person name="Mondo S."/>
            <person name="Nolan M."/>
            <person name="Ohm R."/>
            <person name="Pangilinan J."/>
            <person name="Park H.-J."/>
            <person name="Ramirez L."/>
            <person name="Alfaro M."/>
            <person name="Sun H."/>
            <person name="Tritt A."/>
            <person name="Yoshinaga Y."/>
            <person name="Zwiers L.-H."/>
            <person name="Turgeon B."/>
            <person name="Goodwin S."/>
            <person name="Spatafora J."/>
            <person name="Crous P."/>
            <person name="Grigoriev I."/>
        </authorList>
    </citation>
    <scope>NUCLEOTIDE SEQUENCE</scope>
    <source>
        <strain evidence="9">CBS 260.36</strain>
    </source>
</reference>
<feature type="active site" description="Charge relay system" evidence="5">
    <location>
        <position position="338"/>
    </location>
</feature>
<dbReference type="PANTHER" id="PTHR43806">
    <property type="entry name" value="PEPTIDASE S8"/>
    <property type="match status" value="1"/>
</dbReference>
<evidence type="ECO:0000313" key="9">
    <source>
        <dbReference type="EMBL" id="KAF2148360.1"/>
    </source>
</evidence>
<dbReference type="EMBL" id="ML996093">
    <property type="protein sequence ID" value="KAF2148360.1"/>
    <property type="molecule type" value="Genomic_DNA"/>
</dbReference>
<dbReference type="InterPro" id="IPR015500">
    <property type="entry name" value="Peptidase_S8_subtilisin-rel"/>
</dbReference>
<proteinExistence type="inferred from homology"/>
<keyword evidence="6" id="KW-0812">Transmembrane</keyword>
<dbReference type="GO" id="GO:0004252">
    <property type="term" value="F:serine-type endopeptidase activity"/>
    <property type="evidence" value="ECO:0007669"/>
    <property type="project" value="UniProtKB-UniRule"/>
</dbReference>
<dbReference type="InterPro" id="IPR036852">
    <property type="entry name" value="Peptidase_S8/S53_dom_sf"/>
</dbReference>
<dbReference type="GO" id="GO:0006508">
    <property type="term" value="P:proteolysis"/>
    <property type="evidence" value="ECO:0007669"/>
    <property type="project" value="UniProtKB-KW"/>
</dbReference>
<evidence type="ECO:0000256" key="4">
    <source>
        <dbReference type="ARBA" id="ARBA00022825"/>
    </source>
</evidence>
<comment type="similarity">
    <text evidence="1 5">Belongs to the peptidase S8 family.</text>
</comment>
<dbReference type="Pfam" id="PF00082">
    <property type="entry name" value="Peptidase_S8"/>
    <property type="match status" value="1"/>
</dbReference>
<keyword evidence="6" id="KW-0472">Membrane</keyword>
<dbReference type="AlphaFoldDB" id="A0A9P4IV66"/>
<evidence type="ECO:0000256" key="1">
    <source>
        <dbReference type="ARBA" id="ARBA00011073"/>
    </source>
</evidence>
<dbReference type="OrthoDB" id="206201at2759"/>
<dbReference type="Gene3D" id="3.40.50.200">
    <property type="entry name" value="Peptidase S8/S53 domain"/>
    <property type="match status" value="1"/>
</dbReference>
<dbReference type="PROSITE" id="PS51892">
    <property type="entry name" value="SUBTILASE"/>
    <property type="match status" value="1"/>
</dbReference>
<dbReference type="CDD" id="cd00306">
    <property type="entry name" value="Peptidases_S8_S53"/>
    <property type="match status" value="1"/>
</dbReference>
<dbReference type="Pfam" id="PF24476">
    <property type="entry name" value="DUF7580"/>
    <property type="match status" value="1"/>
</dbReference>
<gene>
    <name evidence="9" type="ORF">K461DRAFT_233128</name>
</gene>
<keyword evidence="3 5" id="KW-0378">Hydrolase</keyword>
<feature type="domain" description="Peptidase S8/S53" evidence="7">
    <location>
        <begin position="332"/>
        <end position="571"/>
    </location>
</feature>
<keyword evidence="4 5" id="KW-0720">Serine protease</keyword>
<dbReference type="Proteomes" id="UP000799439">
    <property type="component" value="Unassembled WGS sequence"/>
</dbReference>
<evidence type="ECO:0000256" key="2">
    <source>
        <dbReference type="ARBA" id="ARBA00022670"/>
    </source>
</evidence>
<feature type="transmembrane region" description="Helical" evidence="6">
    <location>
        <begin position="542"/>
        <end position="560"/>
    </location>
</feature>
<evidence type="ECO:0000256" key="5">
    <source>
        <dbReference type="PROSITE-ProRule" id="PRU01240"/>
    </source>
</evidence>
<feature type="domain" description="DUF7580" evidence="8">
    <location>
        <begin position="78"/>
        <end position="259"/>
    </location>
</feature>
<organism evidence="9 10">
    <name type="scientific">Myriangium duriaei CBS 260.36</name>
    <dbReference type="NCBI Taxonomy" id="1168546"/>
    <lineage>
        <taxon>Eukaryota</taxon>
        <taxon>Fungi</taxon>
        <taxon>Dikarya</taxon>
        <taxon>Ascomycota</taxon>
        <taxon>Pezizomycotina</taxon>
        <taxon>Dothideomycetes</taxon>
        <taxon>Dothideomycetidae</taxon>
        <taxon>Myriangiales</taxon>
        <taxon>Myriangiaceae</taxon>
        <taxon>Myriangium</taxon>
    </lineage>
</organism>
<accession>A0A9P4IV66</accession>
<keyword evidence="6" id="KW-1133">Transmembrane helix</keyword>
<feature type="active site" description="Charge relay system" evidence="5">
    <location>
        <position position="541"/>
    </location>
</feature>
<dbReference type="InterPro" id="IPR050131">
    <property type="entry name" value="Peptidase_S8_subtilisin-like"/>
</dbReference>
<protein>
    <submittedName>
        <fullName evidence="9">Subtilisin-like protein</fullName>
    </submittedName>
</protein>
<comment type="caution">
    <text evidence="9">The sequence shown here is derived from an EMBL/GenBank/DDBJ whole genome shotgun (WGS) entry which is preliminary data.</text>
</comment>
<dbReference type="PANTHER" id="PTHR43806:SF11">
    <property type="entry name" value="CEREVISIN-RELATED"/>
    <property type="match status" value="1"/>
</dbReference>
<dbReference type="SUPFAM" id="SSF52743">
    <property type="entry name" value="Subtilisin-like"/>
    <property type="match status" value="1"/>
</dbReference>
<keyword evidence="2 5" id="KW-0645">Protease</keyword>
<dbReference type="PRINTS" id="PR00723">
    <property type="entry name" value="SUBTILISIN"/>
</dbReference>
<sequence>MQHQSSHLGPTPLSSELDDFCALLRLPLGPSCIPLRFLGIEPNHSVLRLGILQPDLILGSGAGIPLRRVLADSKLPATGKLILAYLIAKSYWQYYQSAWIKTNWSLETIHFLPEDRGGLDLTFNPYAPFLDLHTSDQPATVPQELKDASHYVHRHPQILVLGLLLFQICNDIPYETEISKAFSPIAVNRDCAHFFKRKRQGSWPALDLDSYYVNTYKNTVAECFPAQNTSNFEGTLLDPELNHHDRRALLRDKVVLPLHGLLQGMQVLDQDENICVDAFSSNSTCIDQTGQFDSAAQEWLNKISRSWLTSHIRDKLKSGDRYNPRTPILSRPKIAVLDTGYDPGSGFLTNAHKIRLRGRWKDFWADSASPIDADGHGTSMLSLVVNIASFADIYVARIASTNEDIHNERQKTSDNLAKAIDWAVCEQKVDIVSMSFGWDKEILVNDKPIISNMISKCLAYRDQKVLFFAAASNFGGGTKEMFPAIHKSVFSIRATNTEGFHPHFNPALIRNEAFVLGTLGCNVPTSQRGNTLIPLGRTGTSVATAIAVGLVALIIGYINATQAKKWESLRAYDSMMCLLETLSEEPEAKKRFITPNRFPTHPDAIQDFEARLTTACNS</sequence>
<name>A0A9P4IV66_9PEZI</name>
<evidence type="ECO:0000256" key="6">
    <source>
        <dbReference type="SAM" id="Phobius"/>
    </source>
</evidence>
<dbReference type="InterPro" id="IPR000209">
    <property type="entry name" value="Peptidase_S8/S53_dom"/>
</dbReference>
<feature type="active site" description="Charge relay system" evidence="5">
    <location>
        <position position="376"/>
    </location>
</feature>
<keyword evidence="10" id="KW-1185">Reference proteome</keyword>
<evidence type="ECO:0000256" key="3">
    <source>
        <dbReference type="ARBA" id="ARBA00022801"/>
    </source>
</evidence>
<evidence type="ECO:0000313" key="10">
    <source>
        <dbReference type="Proteomes" id="UP000799439"/>
    </source>
</evidence>
<evidence type="ECO:0000259" key="7">
    <source>
        <dbReference type="Pfam" id="PF00082"/>
    </source>
</evidence>
<dbReference type="InterPro" id="IPR056002">
    <property type="entry name" value="DUF7580"/>
</dbReference>
<evidence type="ECO:0000259" key="8">
    <source>
        <dbReference type="Pfam" id="PF24476"/>
    </source>
</evidence>